<comment type="caution">
    <text evidence="3">The sequence shown here is derived from an EMBL/GenBank/DDBJ whole genome shotgun (WGS) entry which is preliminary data.</text>
</comment>
<dbReference type="InterPro" id="IPR050816">
    <property type="entry name" value="Flavin-dep_Halogenase_NPB"/>
</dbReference>
<feature type="compositionally biased region" description="Polar residues" evidence="1">
    <location>
        <begin position="1"/>
        <end position="14"/>
    </location>
</feature>
<accession>A0ABT4AC20</accession>
<keyword evidence="4" id="KW-1185">Reference proteome</keyword>
<dbReference type="Proteomes" id="UP001207654">
    <property type="component" value="Unassembled WGS sequence"/>
</dbReference>
<feature type="region of interest" description="Disordered" evidence="1">
    <location>
        <begin position="1"/>
        <end position="24"/>
    </location>
</feature>
<dbReference type="InterPro" id="IPR002938">
    <property type="entry name" value="FAD-bd"/>
</dbReference>
<protein>
    <submittedName>
        <fullName evidence="3">Tryptophan 7-halogenase</fullName>
    </submittedName>
</protein>
<dbReference type="SUPFAM" id="SSF51905">
    <property type="entry name" value="FAD/NAD(P)-binding domain"/>
    <property type="match status" value="1"/>
</dbReference>
<name>A0ABT4AC20_9BACT</name>
<evidence type="ECO:0000256" key="1">
    <source>
        <dbReference type="SAM" id="MobiDB-lite"/>
    </source>
</evidence>
<feature type="domain" description="FAD-binding" evidence="2">
    <location>
        <begin position="22"/>
        <end position="195"/>
    </location>
</feature>
<dbReference type="EMBL" id="JAPNKA010000001">
    <property type="protein sequence ID" value="MCY1079214.1"/>
    <property type="molecule type" value="Genomic_DNA"/>
</dbReference>
<reference evidence="3 4" key="1">
    <citation type="submission" date="2022-11" db="EMBL/GenBank/DDBJ databases">
        <title>Minimal conservation of predation-associated metabolite biosynthetic gene clusters underscores biosynthetic potential of Myxococcota including descriptions for ten novel species: Archangium lansinium sp. nov., Myxococcus landrumus sp. nov., Nannocystis bai.</title>
        <authorList>
            <person name="Ahearne A."/>
            <person name="Stevens C."/>
            <person name="Phillips K."/>
        </authorList>
    </citation>
    <scope>NUCLEOTIDE SEQUENCE [LARGE SCALE GENOMIC DNA]</scope>
    <source>
        <strain evidence="3 4">MIWBW</strain>
    </source>
</reference>
<dbReference type="PANTHER" id="PTHR43747">
    <property type="entry name" value="FAD-BINDING PROTEIN"/>
    <property type="match status" value="1"/>
</dbReference>
<sequence length="408" mass="44224">MDASSPDATSTSQRARSRPPRVLIAGGGPGGAATAIALAAHGIQALVLERTAGLRYKPGECLSPGFKPLLARLGLSDLLESGTYRPFTGMASAWERAEPTERNLLFEVNGEGWLLDRAAFEARLAEVARARGALWRQGHRVAGVTRTEHGRWRVSVEGERGRFELDADFIVDATGRAAAVARMLGVERQRFDGLVGSWGLLEPIGGAPPPAASPIHIEAMRNGWWYVARLPDGRFSAVLFADRAVLEPEAFLAALEEAPHALTLLGGRAFRLSEPPTAHPAHSSRLKRACGPGWFAVGDAAASFDPLSSYGIGSALGTGFYAAQAIVSAWAGEATSLEAYRYLLDSRYPHYLDTLRERYRAVTRWPDAPFWERRRRQDSDVPLPGEAGPEPAELLRSGRLLVFPTPED</sequence>
<organism evidence="3 4">
    <name type="scientific">Archangium lansingense</name>
    <dbReference type="NCBI Taxonomy" id="2995310"/>
    <lineage>
        <taxon>Bacteria</taxon>
        <taxon>Pseudomonadati</taxon>
        <taxon>Myxococcota</taxon>
        <taxon>Myxococcia</taxon>
        <taxon>Myxococcales</taxon>
        <taxon>Cystobacterineae</taxon>
        <taxon>Archangiaceae</taxon>
        <taxon>Archangium</taxon>
    </lineage>
</organism>
<evidence type="ECO:0000313" key="4">
    <source>
        <dbReference type="Proteomes" id="UP001207654"/>
    </source>
</evidence>
<dbReference type="Pfam" id="PF01494">
    <property type="entry name" value="FAD_binding_3"/>
    <property type="match status" value="1"/>
</dbReference>
<dbReference type="Gene3D" id="3.30.9.100">
    <property type="match status" value="1"/>
</dbReference>
<dbReference type="RefSeq" id="WP_267537947.1">
    <property type="nucleotide sequence ID" value="NZ_JAPNKA010000001.1"/>
</dbReference>
<dbReference type="InterPro" id="IPR036188">
    <property type="entry name" value="FAD/NAD-bd_sf"/>
</dbReference>
<dbReference type="PANTHER" id="PTHR43747:SF1">
    <property type="entry name" value="SLR1998 PROTEIN"/>
    <property type="match status" value="1"/>
</dbReference>
<dbReference type="Gene3D" id="3.50.50.60">
    <property type="entry name" value="FAD/NAD(P)-binding domain"/>
    <property type="match status" value="1"/>
</dbReference>
<evidence type="ECO:0000259" key="2">
    <source>
        <dbReference type="Pfam" id="PF01494"/>
    </source>
</evidence>
<dbReference type="PRINTS" id="PR00420">
    <property type="entry name" value="RNGMNOXGNASE"/>
</dbReference>
<proteinExistence type="predicted"/>
<evidence type="ECO:0000313" key="3">
    <source>
        <dbReference type="EMBL" id="MCY1079214.1"/>
    </source>
</evidence>
<gene>
    <name evidence="3" type="ORF">OV287_32610</name>
</gene>